<name>A0ACD3R5I5_LARCR</name>
<dbReference type="Proteomes" id="UP000793456">
    <property type="component" value="Chromosome X"/>
</dbReference>
<sequence length="147" mass="16151">MKLSSVIKAFGHLCLLLADGFPVLEDESPEIIGPHHVQIKANPGERLVLHCEAIANSEDDLTIIYWLVNGSFPEETTSSDRIIESEESTLEGGAILQRSLLLKNVTSEDLRSTFTCVVTNSAGTAQKKTTLTSTTSRDCRGRKNRKH</sequence>
<accession>A0ACD3R5I5</accession>
<organism evidence="1 2">
    <name type="scientific">Larimichthys crocea</name>
    <name type="common">Large yellow croaker</name>
    <name type="synonym">Pseudosciaena crocea</name>
    <dbReference type="NCBI Taxonomy" id="215358"/>
    <lineage>
        <taxon>Eukaryota</taxon>
        <taxon>Metazoa</taxon>
        <taxon>Chordata</taxon>
        <taxon>Craniata</taxon>
        <taxon>Vertebrata</taxon>
        <taxon>Euteleostomi</taxon>
        <taxon>Actinopterygii</taxon>
        <taxon>Neopterygii</taxon>
        <taxon>Teleostei</taxon>
        <taxon>Neoteleostei</taxon>
        <taxon>Acanthomorphata</taxon>
        <taxon>Eupercaria</taxon>
        <taxon>Sciaenidae</taxon>
        <taxon>Larimichthys</taxon>
    </lineage>
</organism>
<reference evidence="1" key="1">
    <citation type="submission" date="2018-11" db="EMBL/GenBank/DDBJ databases">
        <title>The sequence and de novo assembly of Larimichthys crocea genome using PacBio and Hi-C technologies.</title>
        <authorList>
            <person name="Xu P."/>
            <person name="Chen B."/>
            <person name="Zhou Z."/>
            <person name="Ke Q."/>
            <person name="Wu Y."/>
            <person name="Bai H."/>
            <person name="Pu F."/>
        </authorList>
    </citation>
    <scope>NUCLEOTIDE SEQUENCE</scope>
    <source>
        <tissue evidence="1">Muscle</tissue>
    </source>
</reference>
<evidence type="ECO:0000313" key="1">
    <source>
        <dbReference type="EMBL" id="TMS14236.1"/>
    </source>
</evidence>
<evidence type="ECO:0000313" key="2">
    <source>
        <dbReference type="Proteomes" id="UP000793456"/>
    </source>
</evidence>
<protein>
    <submittedName>
        <fullName evidence="1">Uncharacterized protein</fullName>
    </submittedName>
</protein>
<dbReference type="EMBL" id="CM011683">
    <property type="protein sequence ID" value="TMS14236.1"/>
    <property type="molecule type" value="Genomic_DNA"/>
</dbReference>
<comment type="caution">
    <text evidence="1">The sequence shown here is derived from an EMBL/GenBank/DDBJ whole genome shotgun (WGS) entry which is preliminary data.</text>
</comment>
<keyword evidence="2" id="KW-1185">Reference proteome</keyword>
<proteinExistence type="predicted"/>
<gene>
    <name evidence="1" type="ORF">E3U43_022716</name>
</gene>